<dbReference type="SUPFAM" id="SSF57850">
    <property type="entry name" value="RING/U-box"/>
    <property type="match status" value="1"/>
</dbReference>
<name>A0ABR2YWQ4_9CHLO</name>
<keyword evidence="1" id="KW-0862">Zinc</keyword>
<keyword evidence="1" id="KW-0863">Zinc-finger</keyword>
<feature type="domain" description="RING-type" evidence="3">
    <location>
        <begin position="210"/>
        <end position="251"/>
    </location>
</feature>
<feature type="compositionally biased region" description="Acidic residues" evidence="2">
    <location>
        <begin position="69"/>
        <end position="107"/>
    </location>
</feature>
<feature type="compositionally biased region" description="Gly residues" evidence="2">
    <location>
        <begin position="1"/>
        <end position="10"/>
    </location>
</feature>
<evidence type="ECO:0000313" key="4">
    <source>
        <dbReference type="EMBL" id="KAK9915775.1"/>
    </source>
</evidence>
<dbReference type="SMART" id="SM00184">
    <property type="entry name" value="RING"/>
    <property type="match status" value="1"/>
</dbReference>
<dbReference type="Proteomes" id="UP001491310">
    <property type="component" value="Unassembled WGS sequence"/>
</dbReference>
<dbReference type="PANTHER" id="PTHR47530">
    <property type="entry name" value="E3 UBIQUITIN LIGASE BIG BROTHER-RELATED"/>
    <property type="match status" value="1"/>
</dbReference>
<feature type="region of interest" description="Disordered" evidence="2">
    <location>
        <begin position="56"/>
        <end position="114"/>
    </location>
</feature>
<feature type="region of interest" description="Disordered" evidence="2">
    <location>
        <begin position="255"/>
        <end position="274"/>
    </location>
</feature>
<gene>
    <name evidence="4" type="ORF">WJX75_004004</name>
</gene>
<reference evidence="4 5" key="1">
    <citation type="journal article" date="2024" name="Nat. Commun.">
        <title>Phylogenomics reveals the evolutionary origins of lichenization in chlorophyte algae.</title>
        <authorList>
            <person name="Puginier C."/>
            <person name="Libourel C."/>
            <person name="Otte J."/>
            <person name="Skaloud P."/>
            <person name="Haon M."/>
            <person name="Grisel S."/>
            <person name="Petersen M."/>
            <person name="Berrin J.G."/>
            <person name="Delaux P.M."/>
            <person name="Dal Grande F."/>
            <person name="Keller J."/>
        </authorList>
    </citation>
    <scope>NUCLEOTIDE SEQUENCE [LARGE SCALE GENOMIC DNA]</scope>
    <source>
        <strain evidence="4 5">SAG 216-7</strain>
    </source>
</reference>
<keyword evidence="5" id="KW-1185">Reference proteome</keyword>
<feature type="compositionally biased region" description="Basic and acidic residues" evidence="2">
    <location>
        <begin position="263"/>
        <end position="274"/>
    </location>
</feature>
<dbReference type="InterPro" id="IPR001841">
    <property type="entry name" value="Znf_RING"/>
</dbReference>
<evidence type="ECO:0000259" key="3">
    <source>
        <dbReference type="PROSITE" id="PS50089"/>
    </source>
</evidence>
<feature type="region of interest" description="Disordered" evidence="2">
    <location>
        <begin position="1"/>
        <end position="20"/>
    </location>
</feature>
<accession>A0ABR2YWQ4</accession>
<evidence type="ECO:0000256" key="2">
    <source>
        <dbReference type="SAM" id="MobiDB-lite"/>
    </source>
</evidence>
<dbReference type="InterPro" id="IPR013083">
    <property type="entry name" value="Znf_RING/FYVE/PHD"/>
</dbReference>
<evidence type="ECO:0000313" key="5">
    <source>
        <dbReference type="Proteomes" id="UP001491310"/>
    </source>
</evidence>
<dbReference type="PROSITE" id="PS50089">
    <property type="entry name" value="ZF_RING_2"/>
    <property type="match status" value="1"/>
</dbReference>
<sequence length="274" mass="29877">MAGDGLGTGPEGAAPDELVLRDICENNGEGRTSAEDADRAIAKALQDQERAFMLLNAYGGENGWQEDQSSGEDDDDDDDEGWVEDDGAAIENASDEESAGEEEEDDAALARRLQNIEDRENYRRLLELTGAGDGGIVEEYNEDDEDGYMSDDSVDPDNMTYEELQALGEAVGTVSRGVPQDIIDALPNAKYTSRFSDAHPSDGTEEEEQCAVCRMEFEAGEDVRLLPCSHMYHPDCIGQWLHISKACPICSQEVTRPASGAESKPKTVLESRNK</sequence>
<dbReference type="PANTHER" id="PTHR47530:SF4">
    <property type="entry name" value="E3 UBIQUITIN LIGASE BIG BROTHER-RELATED"/>
    <property type="match status" value="1"/>
</dbReference>
<proteinExistence type="predicted"/>
<dbReference type="InterPro" id="IPR043312">
    <property type="entry name" value="AtBBR-like"/>
</dbReference>
<protein>
    <recommendedName>
        <fullName evidence="3">RING-type domain-containing protein</fullName>
    </recommendedName>
</protein>
<dbReference type="Pfam" id="PF13639">
    <property type="entry name" value="zf-RING_2"/>
    <property type="match status" value="1"/>
</dbReference>
<keyword evidence="1" id="KW-0479">Metal-binding</keyword>
<comment type="caution">
    <text evidence="4">The sequence shown here is derived from an EMBL/GenBank/DDBJ whole genome shotgun (WGS) entry which is preliminary data.</text>
</comment>
<dbReference type="EMBL" id="JALJOT010000004">
    <property type="protein sequence ID" value="KAK9915775.1"/>
    <property type="molecule type" value="Genomic_DNA"/>
</dbReference>
<evidence type="ECO:0000256" key="1">
    <source>
        <dbReference type="PROSITE-ProRule" id="PRU00175"/>
    </source>
</evidence>
<organism evidence="4 5">
    <name type="scientific">Coccomyxa subellipsoidea</name>
    <dbReference type="NCBI Taxonomy" id="248742"/>
    <lineage>
        <taxon>Eukaryota</taxon>
        <taxon>Viridiplantae</taxon>
        <taxon>Chlorophyta</taxon>
        <taxon>core chlorophytes</taxon>
        <taxon>Trebouxiophyceae</taxon>
        <taxon>Trebouxiophyceae incertae sedis</taxon>
        <taxon>Coccomyxaceae</taxon>
        <taxon>Coccomyxa</taxon>
    </lineage>
</organism>
<dbReference type="Gene3D" id="3.30.40.10">
    <property type="entry name" value="Zinc/RING finger domain, C3HC4 (zinc finger)"/>
    <property type="match status" value="1"/>
</dbReference>